<dbReference type="Proteomes" id="UP000219813">
    <property type="component" value="Chromosome 10"/>
</dbReference>
<gene>
    <name evidence="2" type="primary">PmUG01_10052000</name>
    <name evidence="2" type="ORF">PMUG01_10052000</name>
</gene>
<keyword evidence="1" id="KW-1133">Transmembrane helix</keyword>
<dbReference type="AlphaFoldDB" id="A0A1D3RJH7"/>
<evidence type="ECO:0000313" key="3">
    <source>
        <dbReference type="Proteomes" id="UP000219813"/>
    </source>
</evidence>
<keyword evidence="1" id="KW-0812">Transmembrane</keyword>
<name>A0A1D3RJH7_PLAMA</name>
<dbReference type="OrthoDB" id="387669at2759"/>
<feature type="transmembrane region" description="Helical" evidence="1">
    <location>
        <begin position="260"/>
        <end position="281"/>
    </location>
</feature>
<organism evidence="2 3">
    <name type="scientific">Plasmodium malariae</name>
    <dbReference type="NCBI Taxonomy" id="5858"/>
    <lineage>
        <taxon>Eukaryota</taxon>
        <taxon>Sar</taxon>
        <taxon>Alveolata</taxon>
        <taxon>Apicomplexa</taxon>
        <taxon>Aconoidasida</taxon>
        <taxon>Haemosporida</taxon>
        <taxon>Plasmodiidae</taxon>
        <taxon>Plasmodium</taxon>
        <taxon>Plasmodium (Plasmodium)</taxon>
    </lineage>
</organism>
<protein>
    <submittedName>
        <fullName evidence="2">PIR protein</fullName>
    </submittedName>
</protein>
<sequence length="327" mass="39178">MENSEDNDMEYILKKLPEYKNFNNFQENAVTSENDKYCETLNNDGSSDTEVKTLCKTIVSYLSNIKSKKVEINNYDFCPYFTYWIYKKIKEKFKTVCKNNFEKCDIYRIYNIIPYVYDNLMNKSCIFYFNGNFDEWKEEIYLNYYFKICDGIEKNKLCVGKDKDKCCKYFNYIEKIYEKHIRKCCTYYYSGNNSNDCTTYIKCEEKYNPYNLLTKLSCSHSLPYDYPKVLRENLIIDRDVIIQTMNSFKMTINDLINDPFYKGITFGFMVIGVLFTLFLFYKVSRCVKSKNKDKFVDSTGYLEGFYDGKDRNINCEDRKICVSYYSI</sequence>
<dbReference type="Pfam" id="PF05795">
    <property type="entry name" value="Plasmodium_Vir"/>
    <property type="match status" value="1"/>
</dbReference>
<dbReference type="EMBL" id="LT594631">
    <property type="protein sequence ID" value="SCN45334.1"/>
    <property type="molecule type" value="Genomic_DNA"/>
</dbReference>
<dbReference type="GeneID" id="39869523"/>
<accession>A0A1D3RJH7</accession>
<keyword evidence="1" id="KW-0472">Membrane</keyword>
<dbReference type="VEuPathDB" id="PlasmoDB:PmUG01_10052000"/>
<evidence type="ECO:0000256" key="1">
    <source>
        <dbReference type="SAM" id="Phobius"/>
    </source>
</evidence>
<dbReference type="RefSeq" id="XP_028862282.1">
    <property type="nucleotide sequence ID" value="XM_029005721.1"/>
</dbReference>
<keyword evidence="3" id="KW-1185">Reference proteome</keyword>
<proteinExistence type="predicted"/>
<reference evidence="2 3" key="1">
    <citation type="submission" date="2016-06" db="EMBL/GenBank/DDBJ databases">
        <authorList>
            <consortium name="Pathogen Informatics"/>
        </authorList>
    </citation>
    <scope>NUCLEOTIDE SEQUENCE [LARGE SCALE GENOMIC DNA]</scope>
</reference>
<evidence type="ECO:0000313" key="2">
    <source>
        <dbReference type="EMBL" id="SCN45334.1"/>
    </source>
</evidence>
<dbReference type="InterPro" id="IPR008780">
    <property type="entry name" value="Plasmodium_Vir"/>
</dbReference>
<dbReference type="OMA" id="RNINCED"/>
<dbReference type="KEGG" id="pmal:PMUG01_10052000"/>